<dbReference type="Proteomes" id="UP000095746">
    <property type="component" value="Unassembled WGS sequence"/>
</dbReference>
<dbReference type="InterPro" id="IPR023286">
    <property type="entry name" value="ABATE_dom_sf"/>
</dbReference>
<dbReference type="RefSeq" id="WP_009260870.1">
    <property type="nucleotide sequence ID" value="NZ_CACRUB010000028.1"/>
</dbReference>
<evidence type="ECO:0000313" key="2">
    <source>
        <dbReference type="EMBL" id="MDB7931705.1"/>
    </source>
</evidence>
<name>A0A173ZZV7_FLAPL</name>
<reference evidence="3 5" key="2">
    <citation type="journal article" date="2019" name="Nat. Med.">
        <title>A library of human gut bacterial isolates paired with longitudinal multiomics data enables mechanistic microbiome research.</title>
        <authorList>
            <person name="Poyet M."/>
            <person name="Groussin M."/>
            <person name="Gibbons S.M."/>
            <person name="Avila-Pacheco J."/>
            <person name="Jiang X."/>
            <person name="Kearney S.M."/>
            <person name="Perrotta A.R."/>
            <person name="Berdy B."/>
            <person name="Zhao S."/>
            <person name="Lieberman T.D."/>
            <person name="Swanson P.K."/>
            <person name="Smith M."/>
            <person name="Roesemann S."/>
            <person name="Alexander J.E."/>
            <person name="Rich S.A."/>
            <person name="Livny J."/>
            <person name="Vlamakis H."/>
            <person name="Clish C."/>
            <person name="Bullock K."/>
            <person name="Deik A."/>
            <person name="Scott J."/>
            <person name="Pierce K.A."/>
            <person name="Xavier R.J."/>
            <person name="Alm E.J."/>
        </authorList>
    </citation>
    <scope>NUCLEOTIDE SEQUENCE [LARGE SCALE GENOMIC DNA]</scope>
    <source>
        <strain evidence="3 5">BIOML-A2</strain>
    </source>
</reference>
<reference evidence="2" key="3">
    <citation type="submission" date="2023-01" db="EMBL/GenBank/DDBJ databases">
        <title>Human gut microbiome strain richness.</title>
        <authorList>
            <person name="Chen-Liaw A."/>
        </authorList>
    </citation>
    <scope>NUCLEOTIDE SEQUENCE</scope>
    <source>
        <strain evidence="2">1001287st1_F4_1001285I_161205</strain>
    </source>
</reference>
<evidence type="ECO:0000313" key="4">
    <source>
        <dbReference type="Proteomes" id="UP000095746"/>
    </source>
</evidence>
<reference evidence="1 4" key="1">
    <citation type="submission" date="2015-09" db="EMBL/GenBank/DDBJ databases">
        <authorList>
            <consortium name="Pathogen Informatics"/>
        </authorList>
    </citation>
    <scope>NUCLEOTIDE SEQUENCE [LARGE SCALE GENOMIC DNA]</scope>
    <source>
        <strain evidence="1 4">2789STDY5608854</strain>
    </source>
</reference>
<accession>A0A173ZZV7</accession>
<dbReference type="EMBL" id="CYZT01000018">
    <property type="protein sequence ID" value="CUN81774.1"/>
    <property type="molecule type" value="Genomic_DNA"/>
</dbReference>
<dbReference type="Proteomes" id="UP001211173">
    <property type="component" value="Unassembled WGS sequence"/>
</dbReference>
<dbReference type="EMBL" id="JAQLWV010000002">
    <property type="protein sequence ID" value="MDB7931705.1"/>
    <property type="molecule type" value="Genomic_DNA"/>
</dbReference>
<evidence type="ECO:0000313" key="3">
    <source>
        <dbReference type="EMBL" id="MSB21910.1"/>
    </source>
</evidence>
<dbReference type="Proteomes" id="UP000434475">
    <property type="component" value="Unassembled WGS sequence"/>
</dbReference>
<evidence type="ECO:0000313" key="5">
    <source>
        <dbReference type="Proteomes" id="UP000434475"/>
    </source>
</evidence>
<organism evidence="1 4">
    <name type="scientific">Flavonifractor plautii</name>
    <name type="common">Fusobacterium plautii</name>
    <dbReference type="NCBI Taxonomy" id="292800"/>
    <lineage>
        <taxon>Bacteria</taxon>
        <taxon>Bacillati</taxon>
        <taxon>Bacillota</taxon>
        <taxon>Clostridia</taxon>
        <taxon>Eubacteriales</taxon>
        <taxon>Oscillospiraceae</taxon>
        <taxon>Flavonifractor</taxon>
    </lineage>
</organism>
<dbReference type="EMBL" id="WKPR01000029">
    <property type="protein sequence ID" value="MSB21910.1"/>
    <property type="molecule type" value="Genomic_DNA"/>
</dbReference>
<dbReference type="SUPFAM" id="SSF160904">
    <property type="entry name" value="Jann2411-like"/>
    <property type="match status" value="1"/>
</dbReference>
<gene>
    <name evidence="1" type="ORF">ERS852411_00534</name>
    <name evidence="3" type="ORF">GKE97_20740</name>
    <name evidence="2" type="ORF">PNE06_01340</name>
</gene>
<dbReference type="AlphaFoldDB" id="A0A173ZZV7"/>
<sequence length="238" mass="26723">MDLKTMFPNLTVMWTRWSDYHVISQYGMHFLVPTPDATSLTYDCTQQPGSLVADALDLGRQLAANTQEADSLCASFAAHYGLLGLDYTGDTYGAAQGYELPASMCPLNSQKYGDDLGQFQMTFIELYQHFCTVRGEEYPAAGSKFLDLSGVLNYRLTCGQTPQLIWQTETLKEVLYLFYAALITDGKPTLKVCKNCGKVYYNPHAKSEFCGTKCRNYYNVKAFREKQLGHEESSFSSI</sequence>
<protein>
    <submittedName>
        <fullName evidence="1">Uncharacterized protein</fullName>
    </submittedName>
</protein>
<proteinExistence type="predicted"/>
<evidence type="ECO:0000313" key="1">
    <source>
        <dbReference type="EMBL" id="CUN81774.1"/>
    </source>
</evidence>